<organism evidence="1 2">
    <name type="scientific">Streptomyces lonegramiae</name>
    <dbReference type="NCBI Taxonomy" id="3075524"/>
    <lineage>
        <taxon>Bacteria</taxon>
        <taxon>Bacillati</taxon>
        <taxon>Actinomycetota</taxon>
        <taxon>Actinomycetes</taxon>
        <taxon>Kitasatosporales</taxon>
        <taxon>Streptomycetaceae</taxon>
        <taxon>Streptomyces</taxon>
    </lineage>
</organism>
<comment type="caution">
    <text evidence="1">The sequence shown here is derived from an EMBL/GenBank/DDBJ whole genome shotgun (WGS) entry which is preliminary data.</text>
</comment>
<sequence length="149" mass="16322">QAVLDDVMRRLDPSRPDLPESIDLAALATKQEPHLGRDLLTDTYWSGVNYLGAEAVCDAQGILHAEPLGDVISESMDQGRAQRLADDLSGVYGPYRVQFSGEALPNALQLTGEICSGDRRIGEIDRIFIRDESGKLVANHNEMTIEDEA</sequence>
<gene>
    <name evidence="1" type="ORF">RND15_51915</name>
</gene>
<protein>
    <submittedName>
        <fullName evidence="1">Uncharacterized protein</fullName>
    </submittedName>
</protein>
<dbReference type="RefSeq" id="WP_311731416.1">
    <property type="nucleotide sequence ID" value="NZ_JAVRFD010000747.1"/>
</dbReference>
<keyword evidence="2" id="KW-1185">Reference proteome</keyword>
<name>A0ABU2XYV3_9ACTN</name>
<evidence type="ECO:0000313" key="2">
    <source>
        <dbReference type="Proteomes" id="UP001180754"/>
    </source>
</evidence>
<dbReference type="Proteomes" id="UP001180754">
    <property type="component" value="Unassembled WGS sequence"/>
</dbReference>
<accession>A0ABU2XYV3</accession>
<proteinExistence type="predicted"/>
<feature type="non-terminal residue" evidence="1">
    <location>
        <position position="1"/>
    </location>
</feature>
<dbReference type="EMBL" id="JAVRFD010000747">
    <property type="protein sequence ID" value="MDT0551088.1"/>
    <property type="molecule type" value="Genomic_DNA"/>
</dbReference>
<feature type="non-terminal residue" evidence="1">
    <location>
        <position position="149"/>
    </location>
</feature>
<reference evidence="1" key="1">
    <citation type="submission" date="2024-05" db="EMBL/GenBank/DDBJ databases">
        <title>30 novel species of actinomycetes from the DSMZ collection.</title>
        <authorList>
            <person name="Nouioui I."/>
        </authorList>
    </citation>
    <scope>NUCLEOTIDE SEQUENCE</scope>
    <source>
        <strain evidence="1">DSM 41529</strain>
    </source>
</reference>
<evidence type="ECO:0000313" key="1">
    <source>
        <dbReference type="EMBL" id="MDT0551088.1"/>
    </source>
</evidence>